<evidence type="ECO:0000256" key="3">
    <source>
        <dbReference type="ARBA" id="ARBA00022884"/>
    </source>
</evidence>
<evidence type="ECO:0000256" key="4">
    <source>
        <dbReference type="ARBA" id="ARBA00023118"/>
    </source>
</evidence>
<organism evidence="5 6">
    <name type="scientific">Taurinivorans muris</name>
    <dbReference type="NCBI Taxonomy" id="2787751"/>
    <lineage>
        <taxon>Bacteria</taxon>
        <taxon>Pseudomonadati</taxon>
        <taxon>Thermodesulfobacteriota</taxon>
        <taxon>Desulfovibrionia</taxon>
        <taxon>Desulfovibrionales</taxon>
        <taxon>Desulfovibrionaceae</taxon>
        <taxon>Taurinivorans</taxon>
    </lineage>
</organism>
<protein>
    <recommendedName>
        <fullName evidence="2">CRISPR system Cms protein Csm4</fullName>
    </recommendedName>
</protein>
<gene>
    <name evidence="5" type="ORF">JBF11_01265</name>
</gene>
<dbReference type="RefSeq" id="WP_334315578.1">
    <property type="nucleotide sequence ID" value="NZ_CP065938.1"/>
</dbReference>
<accession>A0ABY5Y1V1</accession>
<keyword evidence="3" id="KW-0694">RNA-binding</keyword>
<name>A0ABY5Y1V1_9BACT</name>
<evidence type="ECO:0000313" key="5">
    <source>
        <dbReference type="EMBL" id="UWX05983.1"/>
    </source>
</evidence>
<comment type="similarity">
    <text evidence="1">Belongs to the CRISPR-associated Csm4 family.</text>
</comment>
<dbReference type="EMBL" id="CP065938">
    <property type="protein sequence ID" value="UWX05983.1"/>
    <property type="molecule type" value="Genomic_DNA"/>
</dbReference>
<dbReference type="NCBIfam" id="TIGR01903">
    <property type="entry name" value="cas5_csm4"/>
    <property type="match status" value="1"/>
</dbReference>
<dbReference type="Proteomes" id="UP001058120">
    <property type="component" value="Chromosome"/>
</dbReference>
<evidence type="ECO:0000256" key="2">
    <source>
        <dbReference type="ARBA" id="ARBA00016109"/>
    </source>
</evidence>
<proteinExistence type="inferred from homology"/>
<evidence type="ECO:0000313" key="6">
    <source>
        <dbReference type="Proteomes" id="UP001058120"/>
    </source>
</evidence>
<evidence type="ECO:0000256" key="1">
    <source>
        <dbReference type="ARBA" id="ARBA00005772"/>
    </source>
</evidence>
<sequence>MKIIKYTIEPTSPWVYSLRSDTLHGLIACQVREWEGEQACKNLLASFLDNEPLFTCSSAFSKGFLPAPVLAPISRPVFKKNFEGKELFGNKNTKLVDWLQEYKIFKKKTLIPYAVWQKQKNALSALKLFSAYMGDKENFIKNKKSDKEKFSWEIPNQISGTELHLTINRNENKHLDGSYFSSSVNFANHELDIYVKASDHALFEKYFGILGELGFGADSTLGKGRFKIKNKEDVSDVFHEKGEYGLNLSVLSAENLAGIEGYYRTFTKKGKTWVAKSRHSPFKKPFIALEEGAVVKNIPSSCIIKNINADDDIIQMCGALLMPCTLPGETQ</sequence>
<dbReference type="InterPro" id="IPR005510">
    <property type="entry name" value="Csm4"/>
</dbReference>
<keyword evidence="6" id="KW-1185">Reference proteome</keyword>
<reference evidence="5" key="1">
    <citation type="submission" date="2020-12" db="EMBL/GenBank/DDBJ databases">
        <title>Taurinivorans muris gen. nov., sp. nov., fundamental and realized metabolic niche of a ubiquitous sulfidogenic bacterium in the murine intestine.</title>
        <authorList>
            <person name="Ye H."/>
            <person name="Hanson B.T."/>
            <person name="Loy A."/>
        </authorList>
    </citation>
    <scope>NUCLEOTIDE SEQUENCE</scope>
    <source>
        <strain evidence="5">LT0009</strain>
    </source>
</reference>
<keyword evidence="4" id="KW-0051">Antiviral defense</keyword>